<dbReference type="OrthoDB" id="1049785at2"/>
<comment type="caution">
    <text evidence="3">The sequence shown here is derived from an EMBL/GenBank/DDBJ whole genome shotgun (WGS) entry which is preliminary data.</text>
</comment>
<organism evidence="3 4">
    <name type="scientific">Flavihumibacter solisilvae</name>
    <dbReference type="NCBI Taxonomy" id="1349421"/>
    <lineage>
        <taxon>Bacteria</taxon>
        <taxon>Pseudomonadati</taxon>
        <taxon>Bacteroidota</taxon>
        <taxon>Chitinophagia</taxon>
        <taxon>Chitinophagales</taxon>
        <taxon>Chitinophagaceae</taxon>
        <taxon>Flavihumibacter</taxon>
    </lineage>
</organism>
<dbReference type="EMBL" id="JSVC01000003">
    <property type="protein sequence ID" value="KIC95968.1"/>
    <property type="molecule type" value="Genomic_DNA"/>
</dbReference>
<evidence type="ECO:0000259" key="2">
    <source>
        <dbReference type="Pfam" id="PF01074"/>
    </source>
</evidence>
<dbReference type="GO" id="GO:0006013">
    <property type="term" value="P:mannose metabolic process"/>
    <property type="evidence" value="ECO:0007669"/>
    <property type="project" value="InterPro"/>
</dbReference>
<dbReference type="Gene3D" id="3.20.110.10">
    <property type="entry name" value="Glycoside hydrolase 38, N terminal domain"/>
    <property type="match status" value="1"/>
</dbReference>
<dbReference type="Pfam" id="PF01074">
    <property type="entry name" value="Glyco_hydro_38N"/>
    <property type="match status" value="1"/>
</dbReference>
<dbReference type="RefSeq" id="WP_039137304.1">
    <property type="nucleotide sequence ID" value="NZ_JSVC01000003.1"/>
</dbReference>
<feature type="signal peptide" evidence="1">
    <location>
        <begin position="1"/>
        <end position="22"/>
    </location>
</feature>
<gene>
    <name evidence="3" type="ORF">OI18_03560</name>
</gene>
<proteinExistence type="predicted"/>
<dbReference type="InterPro" id="IPR011013">
    <property type="entry name" value="Gal_mutarotase_sf_dom"/>
</dbReference>
<dbReference type="InterPro" id="IPR011330">
    <property type="entry name" value="Glyco_hydro/deAcase_b/a-brl"/>
</dbReference>
<dbReference type="AlphaFoldDB" id="A0A0C1LKT1"/>
<evidence type="ECO:0000256" key="1">
    <source>
        <dbReference type="SAM" id="SignalP"/>
    </source>
</evidence>
<dbReference type="Proteomes" id="UP000031408">
    <property type="component" value="Unassembled WGS sequence"/>
</dbReference>
<dbReference type="InterPro" id="IPR000602">
    <property type="entry name" value="Glyco_hydro_38_N"/>
</dbReference>
<dbReference type="InterPro" id="IPR027291">
    <property type="entry name" value="Glyco_hydro_38_N_sf"/>
</dbReference>
<dbReference type="PANTHER" id="PTHR46017:SF1">
    <property type="entry name" value="ALPHA-MANNOSIDASE 2C1"/>
    <property type="match status" value="1"/>
</dbReference>
<evidence type="ECO:0000313" key="4">
    <source>
        <dbReference type="Proteomes" id="UP000031408"/>
    </source>
</evidence>
<accession>A0A0C1LKT1</accession>
<keyword evidence="4" id="KW-1185">Reference proteome</keyword>
<name>A0A0C1LKT1_9BACT</name>
<dbReference type="STRING" id="1349421.OI18_03560"/>
<dbReference type="SUPFAM" id="SSF88713">
    <property type="entry name" value="Glycoside hydrolase/deacetylase"/>
    <property type="match status" value="1"/>
</dbReference>
<reference evidence="3 4" key="1">
    <citation type="submission" date="2014-11" db="EMBL/GenBank/DDBJ databases">
        <title>Genome sequence of Flavihumibacter solisilvae 3-3.</title>
        <authorList>
            <person name="Zhou G."/>
            <person name="Li M."/>
            <person name="Wang G."/>
        </authorList>
    </citation>
    <scope>NUCLEOTIDE SEQUENCE [LARGE SCALE GENOMIC DNA]</scope>
    <source>
        <strain evidence="3 4">3-3</strain>
    </source>
</reference>
<dbReference type="GO" id="GO:0009313">
    <property type="term" value="P:oligosaccharide catabolic process"/>
    <property type="evidence" value="ECO:0007669"/>
    <property type="project" value="TreeGrafter"/>
</dbReference>
<evidence type="ECO:0000313" key="3">
    <source>
        <dbReference type="EMBL" id="KIC95968.1"/>
    </source>
</evidence>
<sequence length="909" mass="102645">MRKLLLLSLLLAPALLKSQISAVDAGKGNANNTVTDIVIAFKMHVDLGYTDWTEAVLQKYAGPMLEKTLENIDKTASLPKSQQFVWTIPAWPLQYMLDNCSPENKTRLEKAIKDKRIIPHALPFTVETESSDMENLTRGLSFSDNINRRFGLNPARDAKFTDVPEHSWIIPTLLKNAGVDILHIGCNPGSTSPDVPTLFWWQGPDSSKLLTFYWAQYYGSGVLPPKDWPHKTWLAMIHTHENTGAPDPKEVAALLKEAKEKMPNARVHIGRISDFYDLLMKENPQLPVVKGDMPDTWIHGFMSMPEEVKTNKVFQRETYVTEQLNTHMNVWKGKNVSIDRYVNKATENMLLFDEHTFGGAMSHGHQLFWKYDDEFKINRAAGNYYFLEKSWEEKSAYTKKAEKIMWPLKRNLLFELVKSVKDKTPHVTVYNPLPWARSGRVTLFQSIYENPSHPVPAIKALKDPGTGKIIPVHQDHNLLSFDAMDVPAGGYKTFVVSNEDGVASSTLSANEQNRVLENKYFKLVIDPSKGTLQSAFDKQNNRELVDARSQYGFGEYVYEQLGQEQIEAYNNNYIKPGSADWAGQEFIRLKSQVTNQHQVRFTGKCDKIDWLKNNSMIRATAMCRLNDSSAQRYLVSYTLYENEPYIEIMVGQDGKKPVPNPEAGWVAFPFALDKPEYRLLRTGGIVDPQHDLVNKANHDFYFLNTAMAMYDKAGGIGLNCPHTPGVSIDQPGIGVYSKTRTLSTGTVFSNLFNNVWGTNFTEWVEGSHSAKFYVWSYKNYDAESALITPAEETRTPLSAAYYAPTSLAFAHNYETSGELPNTQGGLSLDRKGILVTSFNKKGNEALIRFWEEAGRSGKCTVTLPGNSLFRKAYLCNLRGELLDKNGITISNNSFAFDIGANQPRTFILK</sequence>
<keyword evidence="1" id="KW-0732">Signal</keyword>
<protein>
    <recommendedName>
        <fullName evidence="2">Glycoside hydrolase family 38 N-terminal domain-containing protein</fullName>
    </recommendedName>
</protein>
<feature type="chain" id="PRO_5002135525" description="Glycoside hydrolase family 38 N-terminal domain-containing protein" evidence="1">
    <location>
        <begin position="23"/>
        <end position="909"/>
    </location>
</feature>
<dbReference type="SUPFAM" id="SSF74650">
    <property type="entry name" value="Galactose mutarotase-like"/>
    <property type="match status" value="1"/>
</dbReference>
<dbReference type="PANTHER" id="PTHR46017">
    <property type="entry name" value="ALPHA-MANNOSIDASE 2C1"/>
    <property type="match status" value="1"/>
</dbReference>
<feature type="domain" description="Glycoside hydrolase family 38 N-terminal" evidence="2">
    <location>
        <begin position="43"/>
        <end position="262"/>
    </location>
</feature>
<dbReference type="Gene3D" id="2.70.98.30">
    <property type="entry name" value="Golgi alpha-mannosidase II, domain 4"/>
    <property type="match status" value="1"/>
</dbReference>
<dbReference type="GO" id="GO:0030246">
    <property type="term" value="F:carbohydrate binding"/>
    <property type="evidence" value="ECO:0007669"/>
    <property type="project" value="InterPro"/>
</dbReference>
<dbReference type="GO" id="GO:0004559">
    <property type="term" value="F:alpha-mannosidase activity"/>
    <property type="evidence" value="ECO:0007669"/>
    <property type="project" value="InterPro"/>
</dbReference>